<dbReference type="RefSeq" id="WP_162369271.1">
    <property type="nucleotide sequence ID" value="NZ_JAAEEH010000003.1"/>
</dbReference>
<evidence type="ECO:0000313" key="4">
    <source>
        <dbReference type="Proteomes" id="UP000461585"/>
    </source>
</evidence>
<accession>A0A7X5KMB8</accession>
<dbReference type="InterPro" id="IPR029062">
    <property type="entry name" value="Class_I_gatase-like"/>
</dbReference>
<evidence type="ECO:0000256" key="1">
    <source>
        <dbReference type="ARBA" id="ARBA00022962"/>
    </source>
</evidence>
<dbReference type="GO" id="GO:0005829">
    <property type="term" value="C:cytosol"/>
    <property type="evidence" value="ECO:0007669"/>
    <property type="project" value="TreeGrafter"/>
</dbReference>
<dbReference type="SUPFAM" id="SSF52317">
    <property type="entry name" value="Class I glutamine amidotransferase-like"/>
    <property type="match status" value="1"/>
</dbReference>
<dbReference type="CDD" id="cd01743">
    <property type="entry name" value="GATase1_Anthranilate_Synthase"/>
    <property type="match status" value="1"/>
</dbReference>
<dbReference type="PANTHER" id="PTHR43418">
    <property type="entry name" value="MULTIFUNCTIONAL TRYPTOPHAN BIOSYNTHESIS PROTEIN-RELATED"/>
    <property type="match status" value="1"/>
</dbReference>
<dbReference type="GO" id="GO:0000162">
    <property type="term" value="P:L-tryptophan biosynthetic process"/>
    <property type="evidence" value="ECO:0007669"/>
    <property type="project" value="TreeGrafter"/>
</dbReference>
<comment type="caution">
    <text evidence="3">The sequence shown here is derived from an EMBL/GenBank/DDBJ whole genome shotgun (WGS) entry which is preliminary data.</text>
</comment>
<dbReference type="FunFam" id="3.40.50.880:FF:000003">
    <property type="entry name" value="Anthranilate synthase component II"/>
    <property type="match status" value="1"/>
</dbReference>
<evidence type="ECO:0000313" key="3">
    <source>
        <dbReference type="EMBL" id="NDL66543.1"/>
    </source>
</evidence>
<name>A0A7X5KMB8_9FIRM</name>
<dbReference type="NCBIfam" id="TIGR00566">
    <property type="entry name" value="trpG_papA"/>
    <property type="match status" value="1"/>
</dbReference>
<dbReference type="PANTHER" id="PTHR43418:SF4">
    <property type="entry name" value="MULTIFUNCTIONAL TRYPTOPHAN BIOSYNTHESIS PROTEIN"/>
    <property type="match status" value="1"/>
</dbReference>
<gene>
    <name evidence="3" type="ORF">GXN74_02110</name>
</gene>
<dbReference type="InterPro" id="IPR006221">
    <property type="entry name" value="TrpG/PapA_dom"/>
</dbReference>
<keyword evidence="4" id="KW-1185">Reference proteome</keyword>
<dbReference type="InterPro" id="IPR050472">
    <property type="entry name" value="Anth_synth/Amidotransfase"/>
</dbReference>
<dbReference type="Gene3D" id="3.40.50.880">
    <property type="match status" value="1"/>
</dbReference>
<keyword evidence="1" id="KW-0315">Glutamine amidotransferase</keyword>
<sequence length="195" mass="21582">MRYTNKFLMIDHHDSFTYNLVRYFKELGEDMVVLSHDRISPEDIRSMDPVGIVLSPGPKSPLQTGPTRELVRNLAGRVPILGICLGHQTIAHVLGATIRRGDKPMHGKVTRILHDGKGVFRGIPDGFLATRYHSLVVDPRNLPAGLEITARAEDGAVMGIRNSGLLLEGVQFHPEAVLTEHGHALLNNFVGRCRK</sequence>
<dbReference type="GO" id="GO:0004049">
    <property type="term" value="F:anthranilate synthase activity"/>
    <property type="evidence" value="ECO:0007669"/>
    <property type="project" value="TreeGrafter"/>
</dbReference>
<dbReference type="PROSITE" id="PS51273">
    <property type="entry name" value="GATASE_TYPE_1"/>
    <property type="match status" value="1"/>
</dbReference>
<dbReference type="Proteomes" id="UP000461585">
    <property type="component" value="Unassembled WGS sequence"/>
</dbReference>
<dbReference type="PRINTS" id="PR00099">
    <property type="entry name" value="CPSGATASE"/>
</dbReference>
<dbReference type="Pfam" id="PF00117">
    <property type="entry name" value="GATase"/>
    <property type="match status" value="1"/>
</dbReference>
<dbReference type="AlphaFoldDB" id="A0A7X5KMB8"/>
<feature type="domain" description="Glutamine amidotransferase" evidence="2">
    <location>
        <begin position="8"/>
        <end position="190"/>
    </location>
</feature>
<dbReference type="InterPro" id="IPR017926">
    <property type="entry name" value="GATASE"/>
</dbReference>
<protein>
    <submittedName>
        <fullName evidence="3">Aminodeoxychorismate/anthranilate synthase component II</fullName>
    </submittedName>
</protein>
<evidence type="ECO:0000259" key="2">
    <source>
        <dbReference type="Pfam" id="PF00117"/>
    </source>
</evidence>
<organism evidence="3 4">
    <name type="scientific">Anaerotalea alkaliphila</name>
    <dbReference type="NCBI Taxonomy" id="2662126"/>
    <lineage>
        <taxon>Bacteria</taxon>
        <taxon>Bacillati</taxon>
        <taxon>Bacillota</taxon>
        <taxon>Clostridia</taxon>
        <taxon>Eubacteriales</taxon>
        <taxon>Anaerotalea</taxon>
    </lineage>
</organism>
<dbReference type="EMBL" id="JAAEEH010000003">
    <property type="protein sequence ID" value="NDL66543.1"/>
    <property type="molecule type" value="Genomic_DNA"/>
</dbReference>
<reference evidence="3 4" key="1">
    <citation type="submission" date="2020-01" db="EMBL/GenBank/DDBJ databases">
        <title>Anaeroalcalibacter tamaniensis gen. nov., sp. nov., moderately halophilic strictly anaerobic fermenter bacterium from mud volcano of Taman peninsula.</title>
        <authorList>
            <person name="Frolova A."/>
            <person name="Merkel A.Y."/>
            <person name="Slobodkin A.I."/>
        </authorList>
    </citation>
    <scope>NUCLEOTIDE SEQUENCE [LARGE SCALE GENOMIC DNA]</scope>
    <source>
        <strain evidence="3 4">F-3ap</strain>
    </source>
</reference>
<dbReference type="PRINTS" id="PR00096">
    <property type="entry name" value="GATASE"/>
</dbReference>
<dbReference type="PRINTS" id="PR00097">
    <property type="entry name" value="ANTSNTHASEII"/>
</dbReference>
<proteinExistence type="predicted"/>